<dbReference type="GO" id="GO:0003700">
    <property type="term" value="F:DNA-binding transcription factor activity"/>
    <property type="evidence" value="ECO:0007669"/>
    <property type="project" value="TreeGrafter"/>
</dbReference>
<keyword evidence="1 2" id="KW-0238">DNA-binding</keyword>
<dbReference type="PRINTS" id="PR00455">
    <property type="entry name" value="HTHTETR"/>
</dbReference>
<evidence type="ECO:0000256" key="2">
    <source>
        <dbReference type="PROSITE-ProRule" id="PRU00335"/>
    </source>
</evidence>
<dbReference type="Proteomes" id="UP000295447">
    <property type="component" value="Unassembled WGS sequence"/>
</dbReference>
<dbReference type="GO" id="GO:0000976">
    <property type="term" value="F:transcription cis-regulatory region binding"/>
    <property type="evidence" value="ECO:0007669"/>
    <property type="project" value="TreeGrafter"/>
</dbReference>
<gene>
    <name evidence="5" type="ORF">EV650_5801</name>
</gene>
<dbReference type="Gene3D" id="1.10.357.10">
    <property type="entry name" value="Tetracycline Repressor, domain 2"/>
    <property type="match status" value="1"/>
</dbReference>
<evidence type="ECO:0000313" key="5">
    <source>
        <dbReference type="EMBL" id="TDW19196.1"/>
    </source>
</evidence>
<dbReference type="EMBL" id="SODF01000002">
    <property type="protein sequence ID" value="TDW19196.1"/>
    <property type="molecule type" value="Genomic_DNA"/>
</dbReference>
<sequence>MEDYAGPVSRRDPAEAVSAPSRAGRRREAVLDSVLATFARFGYQKTSLSEVARAAGVSRPTLYSWFEAKDELFRAAVEQSLSRDLAACERALSDSSRRLDRRVLDAFDHWAGRYVGPMTREIPVLIEASPELLGPVATAAPGRFERLLAGAVAEALDAKRARAVTQTLISTSIGIKHQTDSREEYRRRMTVAIDLILQVAS</sequence>
<accession>A0A4R7ZPA2</accession>
<dbReference type="SUPFAM" id="SSF46689">
    <property type="entry name" value="Homeodomain-like"/>
    <property type="match status" value="1"/>
</dbReference>
<dbReference type="PANTHER" id="PTHR30055">
    <property type="entry name" value="HTH-TYPE TRANSCRIPTIONAL REGULATOR RUTR"/>
    <property type="match status" value="1"/>
</dbReference>
<evidence type="ECO:0000256" key="3">
    <source>
        <dbReference type="SAM" id="MobiDB-lite"/>
    </source>
</evidence>
<evidence type="ECO:0000313" key="6">
    <source>
        <dbReference type="Proteomes" id="UP000295447"/>
    </source>
</evidence>
<dbReference type="PROSITE" id="PS50977">
    <property type="entry name" value="HTH_TETR_2"/>
    <property type="match status" value="1"/>
</dbReference>
<evidence type="ECO:0000259" key="4">
    <source>
        <dbReference type="PROSITE" id="PS50977"/>
    </source>
</evidence>
<dbReference type="AlphaFoldDB" id="A0A4R7ZPA2"/>
<proteinExistence type="predicted"/>
<dbReference type="InterPro" id="IPR009057">
    <property type="entry name" value="Homeodomain-like_sf"/>
</dbReference>
<keyword evidence="6" id="KW-1185">Reference proteome</keyword>
<evidence type="ECO:0000256" key="1">
    <source>
        <dbReference type="ARBA" id="ARBA00023125"/>
    </source>
</evidence>
<dbReference type="Pfam" id="PF00440">
    <property type="entry name" value="TetR_N"/>
    <property type="match status" value="1"/>
</dbReference>
<feature type="domain" description="HTH tetR-type" evidence="4">
    <location>
        <begin position="24"/>
        <end position="84"/>
    </location>
</feature>
<reference evidence="5 6" key="1">
    <citation type="submission" date="2019-03" db="EMBL/GenBank/DDBJ databases">
        <title>Genomic Encyclopedia of Type Strains, Phase III (KMG-III): the genomes of soil and plant-associated and newly described type strains.</title>
        <authorList>
            <person name="Whitman W."/>
        </authorList>
    </citation>
    <scope>NUCLEOTIDE SEQUENCE [LARGE SCALE GENOMIC DNA]</scope>
    <source>
        <strain evidence="5 6">VKM Ac-2570</strain>
    </source>
</reference>
<name>A0A4R7ZPA2_9ACTN</name>
<organism evidence="5 6">
    <name type="scientific">Kribbella kalugense</name>
    <dbReference type="NCBI Taxonomy" id="2512221"/>
    <lineage>
        <taxon>Bacteria</taxon>
        <taxon>Bacillati</taxon>
        <taxon>Actinomycetota</taxon>
        <taxon>Actinomycetes</taxon>
        <taxon>Propionibacteriales</taxon>
        <taxon>Kribbellaceae</taxon>
        <taxon>Kribbella</taxon>
    </lineage>
</organism>
<dbReference type="InterPro" id="IPR050109">
    <property type="entry name" value="HTH-type_TetR-like_transc_reg"/>
</dbReference>
<protein>
    <submittedName>
        <fullName evidence="5">TetR family transcriptional regulator</fullName>
    </submittedName>
</protein>
<feature type="region of interest" description="Disordered" evidence="3">
    <location>
        <begin position="1"/>
        <end position="22"/>
    </location>
</feature>
<dbReference type="InterPro" id="IPR001647">
    <property type="entry name" value="HTH_TetR"/>
</dbReference>
<feature type="DNA-binding region" description="H-T-H motif" evidence="2">
    <location>
        <begin position="47"/>
        <end position="66"/>
    </location>
</feature>
<comment type="caution">
    <text evidence="5">The sequence shown here is derived from an EMBL/GenBank/DDBJ whole genome shotgun (WGS) entry which is preliminary data.</text>
</comment>
<dbReference type="PANTHER" id="PTHR30055:SF146">
    <property type="entry name" value="HTH-TYPE TRANSCRIPTIONAL DUAL REGULATOR CECR"/>
    <property type="match status" value="1"/>
</dbReference>